<evidence type="ECO:0000313" key="6">
    <source>
        <dbReference type="EMBL" id="EFM81608.1"/>
    </source>
</evidence>
<keyword evidence="3" id="KW-0804">Transcription</keyword>
<keyword evidence="1" id="KW-0805">Transcription regulation</keyword>
<dbReference type="InterPro" id="IPR016032">
    <property type="entry name" value="Sig_transdc_resp-reg_C-effctor"/>
</dbReference>
<dbReference type="CDD" id="cd00383">
    <property type="entry name" value="trans_reg_C"/>
    <property type="match status" value="1"/>
</dbReference>
<feature type="DNA-binding region" description="OmpR/PhoB-type" evidence="4">
    <location>
        <begin position="135"/>
        <end position="239"/>
    </location>
</feature>
<feature type="domain" description="OmpR/PhoB-type" evidence="5">
    <location>
        <begin position="135"/>
        <end position="239"/>
    </location>
</feature>
<comment type="caution">
    <text evidence="6">The sequence shown here is derived from an EMBL/GenBank/DDBJ whole genome shotgun (WGS) entry which is preliminary data.</text>
</comment>
<protein>
    <submittedName>
        <fullName evidence="6">Transcriptional regulatory protein, C-terminal domain protein</fullName>
    </submittedName>
</protein>
<dbReference type="InterPro" id="IPR036388">
    <property type="entry name" value="WH-like_DNA-bd_sf"/>
</dbReference>
<evidence type="ECO:0000256" key="4">
    <source>
        <dbReference type="PROSITE-ProRule" id="PRU01091"/>
    </source>
</evidence>
<evidence type="ECO:0000259" key="5">
    <source>
        <dbReference type="PROSITE" id="PS51755"/>
    </source>
</evidence>
<evidence type="ECO:0000256" key="3">
    <source>
        <dbReference type="ARBA" id="ARBA00023163"/>
    </source>
</evidence>
<name>A0A125W2X0_ENTFL</name>
<dbReference type="GO" id="GO:0003677">
    <property type="term" value="F:DNA binding"/>
    <property type="evidence" value="ECO:0007669"/>
    <property type="project" value="UniProtKB-UniRule"/>
</dbReference>
<proteinExistence type="predicted"/>
<dbReference type="Pfam" id="PF00486">
    <property type="entry name" value="Trans_reg_C"/>
    <property type="match status" value="1"/>
</dbReference>
<evidence type="ECO:0000313" key="7">
    <source>
        <dbReference type="Proteomes" id="UP000004846"/>
    </source>
</evidence>
<dbReference type="SMART" id="SM00862">
    <property type="entry name" value="Trans_reg_C"/>
    <property type="match status" value="1"/>
</dbReference>
<keyword evidence="2 4" id="KW-0238">DNA-binding</keyword>
<accession>A0A125W2X0</accession>
<organism evidence="6 7">
    <name type="scientific">Enterococcus faecalis TX4248</name>
    <dbReference type="NCBI Taxonomy" id="749495"/>
    <lineage>
        <taxon>Bacteria</taxon>
        <taxon>Bacillati</taxon>
        <taxon>Bacillota</taxon>
        <taxon>Bacilli</taxon>
        <taxon>Lactobacillales</taxon>
        <taxon>Enterococcaceae</taxon>
        <taxon>Enterococcus</taxon>
    </lineage>
</organism>
<reference evidence="6 7" key="1">
    <citation type="submission" date="2010-07" db="EMBL/GenBank/DDBJ databases">
        <authorList>
            <person name="Sid Ahmed O."/>
        </authorList>
    </citation>
    <scope>NUCLEOTIDE SEQUENCE [LARGE SCALE GENOMIC DNA]</scope>
    <source>
        <strain evidence="6 7">TX4248</strain>
    </source>
</reference>
<sequence length="239" mass="28057">MEKYTIGVVPLTIETKEYCQNWFVSNQVECQIIQGTNILLHLHHIDGLVIEVTDHQQVNTCCELLMTIRKQSDLPIWLFSRTEVISKVNRIIYLQLGADGVFDHSYDRQECMLSMSNLLQRVKRRFYPKLAIANEEQTVTKNLSERLYLIAPNLSVCLGSGEEILLTKLEFFTIEYLYKHAGQTITYEELYKNVWKDTANERKYRVANVIFHLRKKIEQDVNKPQYIKTIRSKGYMLTV</sequence>
<dbReference type="EMBL" id="AEBR01000102">
    <property type="protein sequence ID" value="EFM81608.1"/>
    <property type="molecule type" value="Genomic_DNA"/>
</dbReference>
<gene>
    <name evidence="6" type="ORF">HMPREF9498_02750</name>
</gene>
<dbReference type="AlphaFoldDB" id="A0A125W2X0"/>
<dbReference type="RefSeq" id="WP_002356534.1">
    <property type="nucleotide sequence ID" value="NZ_GL454487.1"/>
</dbReference>
<evidence type="ECO:0000256" key="2">
    <source>
        <dbReference type="ARBA" id="ARBA00023125"/>
    </source>
</evidence>
<dbReference type="PROSITE" id="PS51755">
    <property type="entry name" value="OMPR_PHOB"/>
    <property type="match status" value="1"/>
</dbReference>
<dbReference type="SUPFAM" id="SSF46894">
    <property type="entry name" value="C-terminal effector domain of the bipartite response regulators"/>
    <property type="match status" value="1"/>
</dbReference>
<dbReference type="Proteomes" id="UP000004846">
    <property type="component" value="Unassembled WGS sequence"/>
</dbReference>
<dbReference type="GO" id="GO:0006355">
    <property type="term" value="P:regulation of DNA-templated transcription"/>
    <property type="evidence" value="ECO:0007669"/>
    <property type="project" value="InterPro"/>
</dbReference>
<evidence type="ECO:0000256" key="1">
    <source>
        <dbReference type="ARBA" id="ARBA00023015"/>
    </source>
</evidence>
<dbReference type="GO" id="GO:0000160">
    <property type="term" value="P:phosphorelay signal transduction system"/>
    <property type="evidence" value="ECO:0007669"/>
    <property type="project" value="InterPro"/>
</dbReference>
<dbReference type="Gene3D" id="1.10.10.10">
    <property type="entry name" value="Winged helix-like DNA-binding domain superfamily/Winged helix DNA-binding domain"/>
    <property type="match status" value="1"/>
</dbReference>
<dbReference type="HOGENOM" id="CLU_000445_30_4_9"/>
<dbReference type="InterPro" id="IPR001867">
    <property type="entry name" value="OmpR/PhoB-type_DNA-bd"/>
</dbReference>